<dbReference type="PANTHER" id="PTHR24036">
    <property type="entry name" value="SKELETOR-RELATED"/>
    <property type="match status" value="1"/>
</dbReference>
<evidence type="ECO:0000256" key="1">
    <source>
        <dbReference type="ARBA" id="ARBA00022737"/>
    </source>
</evidence>
<evidence type="ECO:0000313" key="3">
    <source>
        <dbReference type="Proteomes" id="UP000887578"/>
    </source>
</evidence>
<dbReference type="InterPro" id="IPR019545">
    <property type="entry name" value="DM13_domain"/>
</dbReference>
<proteinExistence type="predicted"/>
<name>A0A914QFN7_9BILA</name>
<dbReference type="SMART" id="SM00686">
    <property type="entry name" value="DM13"/>
    <property type="match status" value="1"/>
</dbReference>
<protein>
    <submittedName>
        <fullName evidence="4">DM13 domain-containing protein</fullName>
    </submittedName>
</protein>
<dbReference type="Pfam" id="PF10517">
    <property type="entry name" value="DM13"/>
    <property type="match status" value="1"/>
</dbReference>
<organism evidence="3 4">
    <name type="scientific">Panagrolaimus davidi</name>
    <dbReference type="NCBI Taxonomy" id="227884"/>
    <lineage>
        <taxon>Eukaryota</taxon>
        <taxon>Metazoa</taxon>
        <taxon>Ecdysozoa</taxon>
        <taxon>Nematoda</taxon>
        <taxon>Chromadorea</taxon>
        <taxon>Rhabditida</taxon>
        <taxon>Tylenchina</taxon>
        <taxon>Panagrolaimomorpha</taxon>
        <taxon>Panagrolaimoidea</taxon>
        <taxon>Panagrolaimidae</taxon>
        <taxon>Panagrolaimus</taxon>
    </lineage>
</organism>
<evidence type="ECO:0000313" key="4">
    <source>
        <dbReference type="WBParaSite" id="PDA_v2.g3052.t1"/>
    </source>
</evidence>
<dbReference type="AlphaFoldDB" id="A0A914QFN7"/>
<sequence length="292" mass="32382">MKAELVLTFFETEYYGVKLGKLKNVTHGISGIVYYANESLLQIIDFNIDSLPDLELRFFFSDAESSHPASGLYQVLSSPGGEYTKKLKKGSVEAGFSNARLLVGIPKLPETTWTHFGIATQKSWKYLAALKLKKQPPKPFCCISNPLSTSRGIIGKHYQVGTAPIVVLDSRTILLPSFSFKGTSPPDGWVYAGVGKTIDQNTGLKAMVLGRDTPERHCGLHEDYDGTKDLVARLHPSQTIYNIDFIAIFCYQYSVDFGHLRVNLDPERQPVPAWIPPISETPLPKLPPSPHC</sequence>
<accession>A0A914QFN7</accession>
<keyword evidence="1" id="KW-0677">Repeat</keyword>
<dbReference type="WBParaSite" id="PDA_v2.g3052.t1">
    <property type="protein sequence ID" value="PDA_v2.g3052.t1"/>
    <property type="gene ID" value="PDA_v2.g3052"/>
</dbReference>
<evidence type="ECO:0000259" key="2">
    <source>
        <dbReference type="PROSITE" id="PS51549"/>
    </source>
</evidence>
<dbReference type="PANTHER" id="PTHR24036:SF5">
    <property type="entry name" value="THROMBOMODULIN"/>
    <property type="match status" value="1"/>
</dbReference>
<keyword evidence="3" id="KW-1185">Reference proteome</keyword>
<dbReference type="Proteomes" id="UP000887578">
    <property type="component" value="Unplaced"/>
</dbReference>
<dbReference type="PROSITE" id="PS51549">
    <property type="entry name" value="DM13"/>
    <property type="match status" value="1"/>
</dbReference>
<dbReference type="InterPro" id="IPR052126">
    <property type="entry name" value="Spindle_Org/Thrombomodulin"/>
</dbReference>
<feature type="domain" description="DM13" evidence="2">
    <location>
        <begin position="148"/>
        <end position="263"/>
    </location>
</feature>
<reference evidence="4" key="1">
    <citation type="submission" date="2022-11" db="UniProtKB">
        <authorList>
            <consortium name="WormBaseParasite"/>
        </authorList>
    </citation>
    <scope>IDENTIFICATION</scope>
</reference>